<protein>
    <submittedName>
        <fullName evidence="3">Uncharacterized protein LOC136086801</fullName>
    </submittedName>
</protein>
<dbReference type="RefSeq" id="XP_065665363.1">
    <property type="nucleotide sequence ID" value="XM_065809291.1"/>
</dbReference>
<dbReference type="PANTHER" id="PTHR35374">
    <property type="entry name" value="CYCLIN-DEPENDENT KINASE 11A-LIKE"/>
    <property type="match status" value="1"/>
</dbReference>
<dbReference type="Proteomes" id="UP001652625">
    <property type="component" value="Chromosome 11"/>
</dbReference>
<evidence type="ECO:0000313" key="2">
    <source>
        <dbReference type="Proteomes" id="UP001652625"/>
    </source>
</evidence>
<organism evidence="2 3">
    <name type="scientific">Hydra vulgaris</name>
    <name type="common">Hydra</name>
    <name type="synonym">Hydra attenuata</name>
    <dbReference type="NCBI Taxonomy" id="6087"/>
    <lineage>
        <taxon>Eukaryota</taxon>
        <taxon>Metazoa</taxon>
        <taxon>Cnidaria</taxon>
        <taxon>Hydrozoa</taxon>
        <taxon>Hydroidolina</taxon>
        <taxon>Anthoathecata</taxon>
        <taxon>Aplanulata</taxon>
        <taxon>Hydridae</taxon>
        <taxon>Hydra</taxon>
    </lineage>
</organism>
<dbReference type="GeneID" id="136086801"/>
<reference evidence="3" key="1">
    <citation type="submission" date="2025-08" db="UniProtKB">
        <authorList>
            <consortium name="RefSeq"/>
        </authorList>
    </citation>
    <scope>IDENTIFICATION</scope>
</reference>
<proteinExistence type="predicted"/>
<dbReference type="InterPro" id="IPR058520">
    <property type="entry name" value="DUF8207"/>
</dbReference>
<dbReference type="PANTHER" id="PTHR35374:SF1">
    <property type="entry name" value="PROTEIN KINASE DOMAIN-CONTAINING PROTEIN"/>
    <property type="match status" value="1"/>
</dbReference>
<gene>
    <name evidence="3" type="primary">LOC136086801</name>
</gene>
<sequence>MSFLKIEDPEKRDKIVKEFLDTKKRIRQNNLYEKMGETNLQSDLEKFSHPVLMVKQANREIMKSDSKELLPSHKENKAIKLGKISTDYLRMYISSISYLRMYISSKKSIDTTFGIHSKDDVLYIGKKPIHINDNGIIIDGETYYGTPGLQELITKFNPNKAIYIENDLKNYQNILIQSTENPYKPKSSWSGKYREIIAPIWRDIKEKNGKRESKGTGMQTIILPSDPNALIEMLELRIAEWKAGNTGSRNEAVAIFDELLRQGVINSSQKWYIRKYKRFMLKQLAASILGKIAITAAKSAGKELFNISERSC</sequence>
<accession>A0ABM4CTU3</accession>
<dbReference type="Pfam" id="PF26634">
    <property type="entry name" value="DUF8207"/>
    <property type="match status" value="1"/>
</dbReference>
<name>A0ABM4CTU3_HYDVU</name>
<evidence type="ECO:0000313" key="3">
    <source>
        <dbReference type="RefSeq" id="XP_065665363.1"/>
    </source>
</evidence>
<evidence type="ECO:0000259" key="1">
    <source>
        <dbReference type="Pfam" id="PF26634"/>
    </source>
</evidence>
<feature type="domain" description="DUF8207" evidence="1">
    <location>
        <begin position="109"/>
        <end position="201"/>
    </location>
</feature>
<keyword evidence="2" id="KW-1185">Reference proteome</keyword>